<proteinExistence type="predicted"/>
<reference evidence="1" key="2">
    <citation type="submission" date="2020-05" db="UniProtKB">
        <authorList>
            <consortium name="EnsemblMetazoa"/>
        </authorList>
    </citation>
    <scope>IDENTIFICATION</scope>
    <source>
        <strain evidence="1">WRAIR2</strain>
    </source>
</reference>
<sequence>MTKRTLLKSIAQIYDPMWFLYPIKVKAKIFMQRLWKLKTGENKTWGWDTELPLQIQMSQEFTGIRNVARGNTIREHRIQQMQCREDVILKILSVTLCGGTDQIGFGDMK</sequence>
<dbReference type="VEuPathDB" id="VectorBase:ADIR003905"/>
<dbReference type="Pfam" id="PF05380">
    <property type="entry name" value="Peptidase_A17"/>
    <property type="match status" value="1"/>
</dbReference>
<dbReference type="EnsemblMetazoa" id="ADIR003905-RA">
    <property type="protein sequence ID" value="ADIR003905-PA"/>
    <property type="gene ID" value="ADIR003905"/>
</dbReference>
<dbReference type="InterPro" id="IPR008042">
    <property type="entry name" value="Retrotrans_Pao"/>
</dbReference>
<name>A0A182N8D1_9DIPT</name>
<reference evidence="2" key="1">
    <citation type="submission" date="2013-03" db="EMBL/GenBank/DDBJ databases">
        <title>The Genome Sequence of Anopheles dirus WRAIR2.</title>
        <authorList>
            <consortium name="The Broad Institute Genomics Platform"/>
            <person name="Neafsey D.E."/>
            <person name="Walton C."/>
            <person name="Walker B."/>
            <person name="Young S.K."/>
            <person name="Zeng Q."/>
            <person name="Gargeya S."/>
            <person name="Fitzgerald M."/>
            <person name="Haas B."/>
            <person name="Abouelleil A."/>
            <person name="Allen A.W."/>
            <person name="Alvarado L."/>
            <person name="Arachchi H.M."/>
            <person name="Berlin A.M."/>
            <person name="Chapman S.B."/>
            <person name="Gainer-Dewar J."/>
            <person name="Goldberg J."/>
            <person name="Griggs A."/>
            <person name="Gujja S."/>
            <person name="Hansen M."/>
            <person name="Howarth C."/>
            <person name="Imamovic A."/>
            <person name="Ireland A."/>
            <person name="Larimer J."/>
            <person name="McCowan C."/>
            <person name="Murphy C."/>
            <person name="Pearson M."/>
            <person name="Poon T.W."/>
            <person name="Priest M."/>
            <person name="Roberts A."/>
            <person name="Saif S."/>
            <person name="Shea T."/>
            <person name="Sisk P."/>
            <person name="Sykes S."/>
            <person name="Wortman J."/>
            <person name="Nusbaum C."/>
            <person name="Birren B."/>
        </authorList>
    </citation>
    <scope>NUCLEOTIDE SEQUENCE [LARGE SCALE GENOMIC DNA]</scope>
    <source>
        <strain evidence="2">WRAIR2</strain>
    </source>
</reference>
<accession>A0A182N8D1</accession>
<organism evidence="1 2">
    <name type="scientific">Anopheles dirus</name>
    <dbReference type="NCBI Taxonomy" id="7168"/>
    <lineage>
        <taxon>Eukaryota</taxon>
        <taxon>Metazoa</taxon>
        <taxon>Ecdysozoa</taxon>
        <taxon>Arthropoda</taxon>
        <taxon>Hexapoda</taxon>
        <taxon>Insecta</taxon>
        <taxon>Pterygota</taxon>
        <taxon>Neoptera</taxon>
        <taxon>Endopterygota</taxon>
        <taxon>Diptera</taxon>
        <taxon>Nematocera</taxon>
        <taxon>Culicoidea</taxon>
        <taxon>Culicidae</taxon>
        <taxon>Anophelinae</taxon>
        <taxon>Anopheles</taxon>
    </lineage>
</organism>
<evidence type="ECO:0000313" key="1">
    <source>
        <dbReference type="EnsemblMetazoa" id="ADIR003905-PA"/>
    </source>
</evidence>
<keyword evidence="2" id="KW-1185">Reference proteome</keyword>
<dbReference type="AlphaFoldDB" id="A0A182N8D1"/>
<protein>
    <submittedName>
        <fullName evidence="1">Uncharacterized protein</fullName>
    </submittedName>
</protein>
<dbReference type="Proteomes" id="UP000075884">
    <property type="component" value="Unassembled WGS sequence"/>
</dbReference>
<evidence type="ECO:0000313" key="2">
    <source>
        <dbReference type="Proteomes" id="UP000075884"/>
    </source>
</evidence>